<evidence type="ECO:0000313" key="10">
    <source>
        <dbReference type="Proteomes" id="UP000316181"/>
    </source>
</evidence>
<dbReference type="EMBL" id="VFNV01000001">
    <property type="protein sequence ID" value="TQK76107.1"/>
    <property type="molecule type" value="Genomic_DNA"/>
</dbReference>
<comment type="subcellular location">
    <subcellularLocation>
        <location evidence="1">Membrane</location>
        <topology evidence="1">Single-pass membrane protein</topology>
    </subcellularLocation>
</comment>
<dbReference type="Proteomes" id="UP000316181">
    <property type="component" value="Unassembled WGS sequence"/>
</dbReference>
<protein>
    <submittedName>
        <fullName evidence="9">Sec-independent protein translocase protein TatB</fullName>
    </submittedName>
</protein>
<dbReference type="OrthoDB" id="3267321at2"/>
<dbReference type="PRINTS" id="PR01506">
    <property type="entry name" value="TATBPROTEIN"/>
</dbReference>
<keyword evidence="2" id="KW-0813">Transport</keyword>
<organism evidence="9 10">
    <name type="scientific">Rarobacter incanus</name>
    <dbReference type="NCBI Taxonomy" id="153494"/>
    <lineage>
        <taxon>Bacteria</taxon>
        <taxon>Bacillati</taxon>
        <taxon>Actinomycetota</taxon>
        <taxon>Actinomycetes</taxon>
        <taxon>Micrococcales</taxon>
        <taxon>Rarobacteraceae</taxon>
        <taxon>Rarobacter</taxon>
    </lineage>
</organism>
<evidence type="ECO:0000256" key="4">
    <source>
        <dbReference type="ARBA" id="ARBA00022927"/>
    </source>
</evidence>
<comment type="caution">
    <text evidence="9">The sequence shown here is derived from an EMBL/GenBank/DDBJ whole genome shotgun (WGS) entry which is preliminary data.</text>
</comment>
<reference evidence="9 10" key="1">
    <citation type="submission" date="2019-06" db="EMBL/GenBank/DDBJ databases">
        <title>Sequencing the genomes of 1000 actinobacteria strains.</title>
        <authorList>
            <person name="Klenk H.-P."/>
        </authorList>
    </citation>
    <scope>NUCLEOTIDE SEQUENCE [LARGE SCALE GENOMIC DNA]</scope>
    <source>
        <strain evidence="9 10">DSM 10596</strain>
    </source>
</reference>
<evidence type="ECO:0000256" key="7">
    <source>
        <dbReference type="ARBA" id="ARBA00023136"/>
    </source>
</evidence>
<evidence type="ECO:0000313" key="9">
    <source>
        <dbReference type="EMBL" id="TQK76107.1"/>
    </source>
</evidence>
<evidence type="ECO:0000256" key="3">
    <source>
        <dbReference type="ARBA" id="ARBA00022692"/>
    </source>
</evidence>
<dbReference type="AlphaFoldDB" id="A0A542SPD1"/>
<feature type="region of interest" description="Disordered" evidence="8">
    <location>
        <begin position="79"/>
        <end position="121"/>
    </location>
</feature>
<dbReference type="InterPro" id="IPR003369">
    <property type="entry name" value="TatA/B/E"/>
</dbReference>
<keyword evidence="7" id="KW-0472">Membrane</keyword>
<gene>
    <name evidence="9" type="ORF">FB389_0765</name>
</gene>
<evidence type="ECO:0000256" key="1">
    <source>
        <dbReference type="ARBA" id="ARBA00004167"/>
    </source>
</evidence>
<evidence type="ECO:0000256" key="6">
    <source>
        <dbReference type="ARBA" id="ARBA00023010"/>
    </source>
</evidence>
<evidence type="ECO:0000256" key="8">
    <source>
        <dbReference type="SAM" id="MobiDB-lite"/>
    </source>
</evidence>
<dbReference type="Pfam" id="PF02416">
    <property type="entry name" value="TatA_B_E"/>
    <property type="match status" value="1"/>
</dbReference>
<accession>A0A542SPD1</accession>
<keyword evidence="6" id="KW-0811">Translocation</keyword>
<evidence type="ECO:0000256" key="2">
    <source>
        <dbReference type="ARBA" id="ARBA00022448"/>
    </source>
</evidence>
<proteinExistence type="predicted"/>
<dbReference type="RefSeq" id="WP_142111435.1">
    <property type="nucleotide sequence ID" value="NZ_BAAATB010000002.1"/>
</dbReference>
<keyword evidence="3" id="KW-0812">Transmembrane</keyword>
<sequence length="121" mass="13073">MFGINGGEFLVLLVVVAIVVGPQRLPQYAEQLASLVKSLRGQLGSFKDEFSAAGSTDSDIDWSQLDPRKYDPRRIVREALTEPAQERSPAGEMGHEPRTAVRTAGGLLGPGELPPWDVDAT</sequence>
<keyword evidence="4" id="KW-0653">Protein transport</keyword>
<keyword evidence="5" id="KW-1133">Transmembrane helix</keyword>
<name>A0A542SPD1_9MICO</name>
<keyword evidence="10" id="KW-1185">Reference proteome</keyword>
<dbReference type="Gene3D" id="1.20.5.3310">
    <property type="match status" value="1"/>
</dbReference>
<evidence type="ECO:0000256" key="5">
    <source>
        <dbReference type="ARBA" id="ARBA00022989"/>
    </source>
</evidence>